<evidence type="ECO:0000256" key="4">
    <source>
        <dbReference type="ARBA" id="ARBA00022741"/>
    </source>
</evidence>
<dbReference type="RefSeq" id="WP_074705236.1">
    <property type="nucleotide sequence ID" value="NZ_CAUFNG010000018.1"/>
</dbReference>
<evidence type="ECO:0000256" key="1">
    <source>
        <dbReference type="ARBA" id="ARBA00004651"/>
    </source>
</evidence>
<evidence type="ECO:0000259" key="10">
    <source>
        <dbReference type="PROSITE" id="PS50929"/>
    </source>
</evidence>
<dbReference type="InterPro" id="IPR003439">
    <property type="entry name" value="ABC_transporter-like_ATP-bd"/>
</dbReference>
<keyword evidence="7 8" id="KW-0472">Membrane</keyword>
<dbReference type="GO" id="GO:0016887">
    <property type="term" value="F:ATP hydrolysis activity"/>
    <property type="evidence" value="ECO:0007669"/>
    <property type="project" value="InterPro"/>
</dbReference>
<keyword evidence="5 11" id="KW-0067">ATP-binding</keyword>
<feature type="transmembrane region" description="Helical" evidence="8">
    <location>
        <begin position="74"/>
        <end position="94"/>
    </location>
</feature>
<keyword evidence="6 8" id="KW-1133">Transmembrane helix</keyword>
<dbReference type="GO" id="GO:0005886">
    <property type="term" value="C:plasma membrane"/>
    <property type="evidence" value="ECO:0007669"/>
    <property type="project" value="UniProtKB-SubCell"/>
</dbReference>
<dbReference type="SMART" id="SM00382">
    <property type="entry name" value="AAA"/>
    <property type="match status" value="1"/>
</dbReference>
<dbReference type="GO" id="GO:0140359">
    <property type="term" value="F:ABC-type transporter activity"/>
    <property type="evidence" value="ECO:0007669"/>
    <property type="project" value="InterPro"/>
</dbReference>
<feature type="transmembrane region" description="Helical" evidence="8">
    <location>
        <begin position="190"/>
        <end position="207"/>
    </location>
</feature>
<dbReference type="InterPro" id="IPR027417">
    <property type="entry name" value="P-loop_NTPase"/>
</dbReference>
<keyword evidence="3 8" id="KW-0812">Transmembrane</keyword>
<dbReference type="PROSITE" id="PS50893">
    <property type="entry name" value="ABC_TRANSPORTER_2"/>
    <property type="match status" value="1"/>
</dbReference>
<proteinExistence type="predicted"/>
<dbReference type="Proteomes" id="UP000182379">
    <property type="component" value="Unassembled WGS sequence"/>
</dbReference>
<feature type="transmembrane region" description="Helical" evidence="8">
    <location>
        <begin position="149"/>
        <end position="170"/>
    </location>
</feature>
<organism evidence="11 12">
    <name type="scientific">Acidaminococcus fermentans</name>
    <dbReference type="NCBI Taxonomy" id="905"/>
    <lineage>
        <taxon>Bacteria</taxon>
        <taxon>Bacillati</taxon>
        <taxon>Bacillota</taxon>
        <taxon>Negativicutes</taxon>
        <taxon>Acidaminococcales</taxon>
        <taxon>Acidaminococcaceae</taxon>
        <taxon>Acidaminococcus</taxon>
    </lineage>
</organism>
<feature type="domain" description="ABC transporter" evidence="9">
    <location>
        <begin position="371"/>
        <end position="584"/>
    </location>
</feature>
<dbReference type="PROSITE" id="PS50929">
    <property type="entry name" value="ABC_TM1F"/>
    <property type="match status" value="1"/>
</dbReference>
<dbReference type="InterPro" id="IPR050835">
    <property type="entry name" value="ABC_transporter_sub-D"/>
</dbReference>
<sequence length="585" mass="67192">MKQTNGTKKLLSQVWRLTRSYWKSEEKKKAYALLVAILLLTLAVVAMLVLLNQWNNAFYTALQNYQTEEIFHQLKRFTVLAFLYIILAVYAYYLQQVLVLNWRRWLTNRYIDRWLQHQTYYRLEMFGKEMDNPDQRISEDVNLFVTKTLGFFVGIVKALCTLVSFVVILWQLSGPFSFALLGRTWHIPGYMVWVAVAYAALGTWLTHRVGHKLVALNFSQQRREADFRFSMMRMRENAESVAFYQGEGLEGRVFKKRFALLLDNFWKIVLKQKQLVWLSSGYSQIAIIFPFVVAIPRFLRRELTLGGLMQVATAFGRVQDSLSYFVDVYASLAEWQAVVDRLTGFEEDMARVQAAGSQSHVERLESADGTLRLEPLEVDLPDGRPILKPLDLNLAPGTNVLIKGISGSGKSTLLRALAGIWPFARGKVALPPQEDLMFIPQRPYLPLGTLRDAVLYPGSREFSDEVLQETLDLCRIGYLGAHLQEEGDWSHVCSIGEQQRLAFARALLYKPRWLFMDESTSALDEETEEALYQVLAAKLPGTTLVSVGHRSTLLRYHQRVLALDKETHTASLESPEKWEERLRAQ</sequence>
<comment type="subcellular location">
    <subcellularLocation>
        <location evidence="1">Cell membrane</location>
        <topology evidence="1">Multi-pass membrane protein</topology>
    </subcellularLocation>
</comment>
<dbReference type="InterPro" id="IPR003593">
    <property type="entry name" value="AAA+_ATPase"/>
</dbReference>
<protein>
    <submittedName>
        <fullName evidence="11">Putative ATP-binding cassette transporter</fullName>
    </submittedName>
</protein>
<dbReference type="InterPro" id="IPR036640">
    <property type="entry name" value="ABC1_TM_sf"/>
</dbReference>
<feature type="transmembrane region" description="Helical" evidence="8">
    <location>
        <begin position="30"/>
        <end position="54"/>
    </location>
</feature>
<dbReference type="Pfam" id="PF00005">
    <property type="entry name" value="ABC_tran"/>
    <property type="match status" value="1"/>
</dbReference>
<evidence type="ECO:0000256" key="6">
    <source>
        <dbReference type="ARBA" id="ARBA00022989"/>
    </source>
</evidence>
<dbReference type="PANTHER" id="PTHR11384">
    <property type="entry name" value="ATP-BINDING CASSETTE, SUB-FAMILY D MEMBER"/>
    <property type="match status" value="1"/>
</dbReference>
<dbReference type="CDD" id="cd03223">
    <property type="entry name" value="ABCD_peroxisomal_ALDP"/>
    <property type="match status" value="1"/>
</dbReference>
<dbReference type="Pfam" id="PF06472">
    <property type="entry name" value="ABC_membrane_2"/>
    <property type="match status" value="1"/>
</dbReference>
<dbReference type="SUPFAM" id="SSF90123">
    <property type="entry name" value="ABC transporter transmembrane region"/>
    <property type="match status" value="1"/>
</dbReference>
<reference evidence="11 12" key="1">
    <citation type="submission" date="2016-10" db="EMBL/GenBank/DDBJ databases">
        <authorList>
            <person name="Varghese N."/>
            <person name="Submissions S."/>
        </authorList>
    </citation>
    <scope>NUCLEOTIDE SEQUENCE [LARGE SCALE GENOMIC DNA]</scope>
    <source>
        <strain evidence="11 12">WCC6</strain>
    </source>
</reference>
<accession>A0A1H2VMA2</accession>
<evidence type="ECO:0000256" key="3">
    <source>
        <dbReference type="ARBA" id="ARBA00022692"/>
    </source>
</evidence>
<feature type="domain" description="ABC transmembrane type-1" evidence="10">
    <location>
        <begin position="35"/>
        <end position="334"/>
    </location>
</feature>
<dbReference type="SUPFAM" id="SSF52540">
    <property type="entry name" value="P-loop containing nucleoside triphosphate hydrolases"/>
    <property type="match status" value="1"/>
</dbReference>
<dbReference type="Gene3D" id="1.20.1560.10">
    <property type="entry name" value="ABC transporter type 1, transmembrane domain"/>
    <property type="match status" value="1"/>
</dbReference>
<evidence type="ECO:0000256" key="8">
    <source>
        <dbReference type="SAM" id="Phobius"/>
    </source>
</evidence>
<dbReference type="EMBL" id="FNOP01000004">
    <property type="protein sequence ID" value="SDW69505.1"/>
    <property type="molecule type" value="Genomic_DNA"/>
</dbReference>
<dbReference type="PANTHER" id="PTHR11384:SF59">
    <property type="entry name" value="LYSOSOMAL COBALAMIN TRANSPORTER ABCD4"/>
    <property type="match status" value="1"/>
</dbReference>
<evidence type="ECO:0000313" key="11">
    <source>
        <dbReference type="EMBL" id="SDW69505.1"/>
    </source>
</evidence>
<feature type="transmembrane region" description="Helical" evidence="8">
    <location>
        <begin position="275"/>
        <end position="295"/>
    </location>
</feature>
<name>A0A1H2VMA2_ACIFE</name>
<keyword evidence="4" id="KW-0547">Nucleotide-binding</keyword>
<dbReference type="InterPro" id="IPR011527">
    <property type="entry name" value="ABC1_TM_dom"/>
</dbReference>
<keyword evidence="2" id="KW-0813">Transport</keyword>
<evidence type="ECO:0000256" key="7">
    <source>
        <dbReference type="ARBA" id="ARBA00023136"/>
    </source>
</evidence>
<dbReference type="GO" id="GO:0005524">
    <property type="term" value="F:ATP binding"/>
    <property type="evidence" value="ECO:0007669"/>
    <property type="project" value="UniProtKB-KW"/>
</dbReference>
<evidence type="ECO:0000259" key="9">
    <source>
        <dbReference type="PROSITE" id="PS50893"/>
    </source>
</evidence>
<dbReference type="Gene3D" id="3.40.50.300">
    <property type="entry name" value="P-loop containing nucleotide triphosphate hydrolases"/>
    <property type="match status" value="1"/>
</dbReference>
<gene>
    <name evidence="11" type="ORF">SAMN05216495_10493</name>
</gene>
<evidence type="ECO:0000313" key="12">
    <source>
        <dbReference type="Proteomes" id="UP000182379"/>
    </source>
</evidence>
<evidence type="ECO:0000256" key="5">
    <source>
        <dbReference type="ARBA" id="ARBA00022840"/>
    </source>
</evidence>
<dbReference type="AlphaFoldDB" id="A0A1H2VMA2"/>
<evidence type="ECO:0000256" key="2">
    <source>
        <dbReference type="ARBA" id="ARBA00022448"/>
    </source>
</evidence>
<comment type="caution">
    <text evidence="11">The sequence shown here is derived from an EMBL/GenBank/DDBJ whole genome shotgun (WGS) entry which is preliminary data.</text>
</comment>